<evidence type="ECO:0000256" key="2">
    <source>
        <dbReference type="SAM" id="Phobius"/>
    </source>
</evidence>
<dbReference type="EMBL" id="JACCBV010000001">
    <property type="protein sequence ID" value="NYE18472.1"/>
    <property type="molecule type" value="Genomic_DNA"/>
</dbReference>
<evidence type="ECO:0000256" key="1">
    <source>
        <dbReference type="SAM" id="MobiDB-lite"/>
    </source>
</evidence>
<comment type="caution">
    <text evidence="3">The sequence shown here is derived from an EMBL/GenBank/DDBJ whole genome shotgun (WGS) entry which is preliminary data.</text>
</comment>
<name>A0A7Y9KGH5_9MICO</name>
<reference evidence="3 4" key="1">
    <citation type="submission" date="2020-07" db="EMBL/GenBank/DDBJ databases">
        <title>Sequencing the genomes of 1000 actinobacteria strains.</title>
        <authorList>
            <person name="Klenk H.-P."/>
        </authorList>
    </citation>
    <scope>NUCLEOTIDE SEQUENCE [LARGE SCALE GENOMIC DNA]</scope>
    <source>
        <strain evidence="3 4">DSM 24662</strain>
    </source>
</reference>
<evidence type="ECO:0000313" key="3">
    <source>
        <dbReference type="EMBL" id="NYE18472.1"/>
    </source>
</evidence>
<dbReference type="AlphaFoldDB" id="A0A7Y9KGH5"/>
<organism evidence="3 4">
    <name type="scientific">Microbacterium immunditiarum</name>
    <dbReference type="NCBI Taxonomy" id="337480"/>
    <lineage>
        <taxon>Bacteria</taxon>
        <taxon>Bacillati</taxon>
        <taxon>Actinomycetota</taxon>
        <taxon>Actinomycetes</taxon>
        <taxon>Micrococcales</taxon>
        <taxon>Microbacteriaceae</taxon>
        <taxon>Microbacterium</taxon>
    </lineage>
</organism>
<feature type="transmembrane region" description="Helical" evidence="2">
    <location>
        <begin position="70"/>
        <end position="89"/>
    </location>
</feature>
<gene>
    <name evidence="3" type="ORF">BJ991_000500</name>
</gene>
<sequence length="226" mass="23347">MSTSPQSRAFEVWHVQLARAIFAGIAAVMITFSPDHSADVGLAVFSGFALATGIVMLVSAWLVYPVRRRWPAVLLGLVSVLAGMAGGLPPLRSTILFFVLVIAWAFTAGLVETISGWRALRAAKRGEAALGPASEARDAVVVGVLTLALAVALPLVPVGFSLEYTVAEAGQTFTLTGIILAVGIFGGYAAIVAVYLAIAGFSPRKPQPQPQPAPAESPATHDGGSA</sequence>
<dbReference type="Proteomes" id="UP000576969">
    <property type="component" value="Unassembled WGS sequence"/>
</dbReference>
<feature type="region of interest" description="Disordered" evidence="1">
    <location>
        <begin position="204"/>
        <end position="226"/>
    </location>
</feature>
<dbReference type="RefSeq" id="WP_179487158.1">
    <property type="nucleotide sequence ID" value="NZ_JACCBV010000001.1"/>
</dbReference>
<feature type="compositionally biased region" description="Pro residues" evidence="1">
    <location>
        <begin position="205"/>
        <end position="215"/>
    </location>
</feature>
<dbReference type="SUPFAM" id="SSF103473">
    <property type="entry name" value="MFS general substrate transporter"/>
    <property type="match status" value="1"/>
</dbReference>
<evidence type="ECO:0000313" key="4">
    <source>
        <dbReference type="Proteomes" id="UP000576969"/>
    </source>
</evidence>
<feature type="transmembrane region" description="Helical" evidence="2">
    <location>
        <begin position="140"/>
        <end position="160"/>
    </location>
</feature>
<dbReference type="InterPro" id="IPR036259">
    <property type="entry name" value="MFS_trans_sf"/>
</dbReference>
<accession>A0A7Y9KGH5</accession>
<feature type="transmembrane region" description="Helical" evidence="2">
    <location>
        <begin position="40"/>
        <end position="63"/>
    </location>
</feature>
<feature type="transmembrane region" description="Helical" evidence="2">
    <location>
        <begin position="12"/>
        <end position="34"/>
    </location>
</feature>
<proteinExistence type="predicted"/>
<feature type="transmembrane region" description="Helical" evidence="2">
    <location>
        <begin position="95"/>
        <end position="120"/>
    </location>
</feature>
<keyword evidence="4" id="KW-1185">Reference proteome</keyword>
<feature type="transmembrane region" description="Helical" evidence="2">
    <location>
        <begin position="172"/>
        <end position="198"/>
    </location>
</feature>
<keyword evidence="2" id="KW-0812">Transmembrane</keyword>
<keyword evidence="2" id="KW-0472">Membrane</keyword>
<keyword evidence="2" id="KW-1133">Transmembrane helix</keyword>
<protein>
    <submittedName>
        <fullName evidence="3">Uncharacterized membrane protein HdeD (DUF308 family)</fullName>
    </submittedName>
</protein>